<feature type="domain" description="Helicase C-terminal" evidence="6">
    <location>
        <begin position="232"/>
        <end position="421"/>
    </location>
</feature>
<reference evidence="7" key="1">
    <citation type="submission" date="2017-10" db="EMBL/GenBank/DDBJ databases">
        <title>Kefir isolates.</title>
        <authorList>
            <person name="Kim Y."/>
            <person name="Blasche S."/>
        </authorList>
    </citation>
    <scope>NUCLEOTIDE SEQUENCE [LARGE SCALE GENOMIC DNA]</scope>
    <source>
        <strain evidence="7">OG2-2</strain>
    </source>
</reference>
<dbReference type="Pfam" id="PF00271">
    <property type="entry name" value="Helicase_C"/>
    <property type="match status" value="1"/>
</dbReference>
<dbReference type="PROSITE" id="PS51194">
    <property type="entry name" value="HELICASE_CTER"/>
    <property type="match status" value="1"/>
</dbReference>
<evidence type="ECO:0000259" key="5">
    <source>
        <dbReference type="PROSITE" id="PS51192"/>
    </source>
</evidence>
<dbReference type="InterPro" id="IPR021904">
    <property type="entry name" value="DUF3516"/>
</dbReference>
<dbReference type="InterPro" id="IPR001650">
    <property type="entry name" value="Helicase_C-like"/>
</dbReference>
<dbReference type="InterPro" id="IPR050699">
    <property type="entry name" value="RNA-DNA_Helicase"/>
</dbReference>
<dbReference type="InterPro" id="IPR027417">
    <property type="entry name" value="P-loop_NTPase"/>
</dbReference>
<keyword evidence="4" id="KW-0067">ATP-binding</keyword>
<keyword evidence="2" id="KW-0378">Hydrolase</keyword>
<keyword evidence="3 7" id="KW-0347">Helicase</keyword>
<dbReference type="PROSITE" id="PS51192">
    <property type="entry name" value="HELICASE_ATP_BIND_1"/>
    <property type="match status" value="1"/>
</dbReference>
<dbReference type="Gene3D" id="3.40.50.300">
    <property type="entry name" value="P-loop containing nucleotide triphosphate hydrolases"/>
    <property type="match status" value="2"/>
</dbReference>
<feature type="domain" description="Helicase ATP-binding" evidence="5">
    <location>
        <begin position="56"/>
        <end position="212"/>
    </location>
</feature>
<sequence>MSILEYLSPKLAENPGGYNRRDYTGNPLTPDEIYEAFTGWISSRGMTLYPAQDEAVLEIAAGHNVVLATPTGSGKSTVAVAAHFTGLATGQRSYYTAPIKALVSEKFFDLIEIFGAENVGMITGDSAINADAPIICCTAEILANITLREGKAADVCQVIMDEFHFYSDPQRGWAWQLPLLELPQAQFLLMSATLGDTTRFQEEMTALTGRESVLVASSERPIPLHFYYSTDPIQEAVQELVQTKQTPVYIVHFSQKAALEQANALLPVAIASKEEKERIAQLIAKFRFGPGFGKVLNKLVRAGIGIHHAGMLPKYRRLVERLAQAGLLKVICGTDTLGVGINVPIRTVLITALSKFDGSKNRRLRAREFHQIAGRAGRAGFDTAGTVVVQAPEHDIENARLLAKAQAKFGDDTKKINQSLSSKRKKAPEGFVGWSEKTFDQLVAAEPEPLTSSFDITHSMLLNLMQRPQNPVVAAYRILQENHEPMQRRRELLRKAVGIYKELLTGGVIERTDTPDEHGSYLRLTEDLQDNFALNQPLSAFAVAAIELLDPDSPNYALDVLSLIEATLEPPHLVLYAQERKAKNDLSAQLKADGVEYNERMYELDQVTYPQPLTELIEQAYTTYQQSAPWVARFEPHPKSVVRDMYERAMGFNDFVQYYALERGEGVLLRYLSDAYKALRQTVPESAVNDDLAEIIEWLGELVRQTDSSLVDEWEKLAAGEDAASLAADRAAAEIKDDTPPAVTKNVRAFRVMVRNALFRRVELFADERENILGELDEASGWDADAWADAMDDYFDAYDDIYTDAEARSPKLVQIDDDVREHPGVWKVQQTFADPEDNFDWGILAEVNLAASDDAGYPVLKILSVGEF</sequence>
<accession>A0A2A8D6S7</accession>
<dbReference type="CDD" id="cd17921">
    <property type="entry name" value="DEXHc_Ski2"/>
    <property type="match status" value="1"/>
</dbReference>
<protein>
    <submittedName>
        <fullName evidence="7">DEAD/DEAH box helicase</fullName>
    </submittedName>
</protein>
<evidence type="ECO:0000256" key="2">
    <source>
        <dbReference type="ARBA" id="ARBA00022801"/>
    </source>
</evidence>
<evidence type="ECO:0000256" key="4">
    <source>
        <dbReference type="ARBA" id="ARBA00022840"/>
    </source>
</evidence>
<evidence type="ECO:0000313" key="7">
    <source>
        <dbReference type="EMBL" id="PEN16685.1"/>
    </source>
</evidence>
<dbReference type="InterPro" id="IPR014001">
    <property type="entry name" value="Helicase_ATP-bd"/>
</dbReference>
<dbReference type="SMART" id="SM00487">
    <property type="entry name" value="DEXDc"/>
    <property type="match status" value="1"/>
</dbReference>
<organism evidence="7 8">
    <name type="scientific">Rothia dentocariosa</name>
    <dbReference type="NCBI Taxonomy" id="2047"/>
    <lineage>
        <taxon>Bacteria</taxon>
        <taxon>Bacillati</taxon>
        <taxon>Actinomycetota</taxon>
        <taxon>Actinomycetes</taxon>
        <taxon>Micrococcales</taxon>
        <taxon>Micrococcaceae</taxon>
        <taxon>Rothia</taxon>
    </lineage>
</organism>
<evidence type="ECO:0000313" key="8">
    <source>
        <dbReference type="Proteomes" id="UP000219947"/>
    </source>
</evidence>
<dbReference type="EMBL" id="PDEV01000001">
    <property type="protein sequence ID" value="PEN16685.1"/>
    <property type="molecule type" value="Genomic_DNA"/>
</dbReference>
<dbReference type="CDD" id="cd18795">
    <property type="entry name" value="SF2_C_Ski2"/>
    <property type="match status" value="1"/>
</dbReference>
<dbReference type="Proteomes" id="UP000219947">
    <property type="component" value="Unassembled WGS sequence"/>
</dbReference>
<dbReference type="GO" id="GO:0004386">
    <property type="term" value="F:helicase activity"/>
    <property type="evidence" value="ECO:0007669"/>
    <property type="project" value="UniProtKB-KW"/>
</dbReference>
<dbReference type="GO" id="GO:0016787">
    <property type="term" value="F:hydrolase activity"/>
    <property type="evidence" value="ECO:0007669"/>
    <property type="project" value="UniProtKB-KW"/>
</dbReference>
<proteinExistence type="predicted"/>
<evidence type="ECO:0000256" key="1">
    <source>
        <dbReference type="ARBA" id="ARBA00022741"/>
    </source>
</evidence>
<dbReference type="GO" id="GO:0005524">
    <property type="term" value="F:ATP binding"/>
    <property type="evidence" value="ECO:0007669"/>
    <property type="project" value="UniProtKB-KW"/>
</dbReference>
<gene>
    <name evidence="7" type="ORF">CRM92_01190</name>
</gene>
<evidence type="ECO:0000256" key="3">
    <source>
        <dbReference type="ARBA" id="ARBA00022806"/>
    </source>
</evidence>
<comment type="caution">
    <text evidence="7">The sequence shown here is derived from an EMBL/GenBank/DDBJ whole genome shotgun (WGS) entry which is preliminary data.</text>
</comment>
<dbReference type="PANTHER" id="PTHR12131:SF1">
    <property type="entry name" value="ATP-DEPENDENT RNA HELICASE SUPV3L1, MITOCHONDRIAL-RELATED"/>
    <property type="match status" value="1"/>
</dbReference>
<name>A0A2A8D6S7_9MICC</name>
<keyword evidence="8" id="KW-1185">Reference proteome</keyword>
<dbReference type="GO" id="GO:0003676">
    <property type="term" value="F:nucleic acid binding"/>
    <property type="evidence" value="ECO:0007669"/>
    <property type="project" value="InterPro"/>
</dbReference>
<evidence type="ECO:0000259" key="6">
    <source>
        <dbReference type="PROSITE" id="PS51194"/>
    </source>
</evidence>
<keyword evidence="1" id="KW-0547">Nucleotide-binding</keyword>
<dbReference type="SUPFAM" id="SSF52540">
    <property type="entry name" value="P-loop containing nucleoside triphosphate hydrolases"/>
    <property type="match status" value="1"/>
</dbReference>
<dbReference type="RefSeq" id="WP_098042207.1">
    <property type="nucleotide sequence ID" value="NZ_PDEV01000001.1"/>
</dbReference>
<dbReference type="AlphaFoldDB" id="A0A2A8D6S7"/>
<dbReference type="PANTHER" id="PTHR12131">
    <property type="entry name" value="ATP-DEPENDENT RNA AND DNA HELICASE"/>
    <property type="match status" value="1"/>
</dbReference>
<dbReference type="SMART" id="SM00490">
    <property type="entry name" value="HELICc"/>
    <property type="match status" value="1"/>
</dbReference>
<dbReference type="InterPro" id="IPR011545">
    <property type="entry name" value="DEAD/DEAH_box_helicase_dom"/>
</dbReference>
<dbReference type="Pfam" id="PF12029">
    <property type="entry name" value="DUF3516"/>
    <property type="match status" value="1"/>
</dbReference>
<dbReference type="Pfam" id="PF00270">
    <property type="entry name" value="DEAD"/>
    <property type="match status" value="1"/>
</dbReference>